<feature type="compositionally biased region" description="Polar residues" evidence="1">
    <location>
        <begin position="76"/>
        <end position="87"/>
    </location>
</feature>
<keyword evidence="3" id="KW-1185">Reference proteome</keyword>
<evidence type="ECO:0000256" key="1">
    <source>
        <dbReference type="SAM" id="MobiDB-lite"/>
    </source>
</evidence>
<dbReference type="EMBL" id="JAWQEG010003481">
    <property type="protein sequence ID" value="KAK3866035.1"/>
    <property type="molecule type" value="Genomic_DNA"/>
</dbReference>
<dbReference type="AlphaFoldDB" id="A0AAE1K9D6"/>
<gene>
    <name evidence="2" type="ORF">Pcinc_028402</name>
</gene>
<proteinExistence type="predicted"/>
<evidence type="ECO:0000313" key="2">
    <source>
        <dbReference type="EMBL" id="KAK3866035.1"/>
    </source>
</evidence>
<feature type="compositionally biased region" description="Basic and acidic residues" evidence="1">
    <location>
        <begin position="10"/>
        <end position="21"/>
    </location>
</feature>
<dbReference type="Proteomes" id="UP001286313">
    <property type="component" value="Unassembled WGS sequence"/>
</dbReference>
<comment type="caution">
    <text evidence="2">The sequence shown here is derived from an EMBL/GenBank/DDBJ whole genome shotgun (WGS) entry which is preliminary data.</text>
</comment>
<protein>
    <recommendedName>
        <fullName evidence="4">PiggyBac transposable element-derived protein domain-containing protein</fullName>
    </recommendedName>
</protein>
<feature type="compositionally biased region" description="Acidic residues" evidence="1">
    <location>
        <begin position="63"/>
        <end position="72"/>
    </location>
</feature>
<organism evidence="2 3">
    <name type="scientific">Petrolisthes cinctipes</name>
    <name type="common">Flat porcelain crab</name>
    <dbReference type="NCBI Taxonomy" id="88211"/>
    <lineage>
        <taxon>Eukaryota</taxon>
        <taxon>Metazoa</taxon>
        <taxon>Ecdysozoa</taxon>
        <taxon>Arthropoda</taxon>
        <taxon>Crustacea</taxon>
        <taxon>Multicrustacea</taxon>
        <taxon>Malacostraca</taxon>
        <taxon>Eumalacostraca</taxon>
        <taxon>Eucarida</taxon>
        <taxon>Decapoda</taxon>
        <taxon>Pleocyemata</taxon>
        <taxon>Anomura</taxon>
        <taxon>Galatheoidea</taxon>
        <taxon>Porcellanidae</taxon>
        <taxon>Petrolisthes</taxon>
    </lineage>
</organism>
<reference evidence="2" key="1">
    <citation type="submission" date="2023-10" db="EMBL/GenBank/DDBJ databases">
        <title>Genome assemblies of two species of porcelain crab, Petrolisthes cinctipes and Petrolisthes manimaculis (Anomura: Porcellanidae).</title>
        <authorList>
            <person name="Angst P."/>
        </authorList>
    </citation>
    <scope>NUCLEOTIDE SEQUENCE</scope>
    <source>
        <strain evidence="2">PB745_01</strain>
        <tissue evidence="2">Gill</tissue>
    </source>
</reference>
<feature type="region of interest" description="Disordered" evidence="1">
    <location>
        <begin position="1"/>
        <end position="87"/>
    </location>
</feature>
<name>A0AAE1K9D6_PETCI</name>
<sequence length="216" mass="24415">MNTKKRPRPLKTDAEILRALEDPSDSEGEDEGLDDSLSSMEADGCLGGSISEDISQEIYISDDVSEDDDNADSEPIPSTSTAKPRVQQTLRDSLCTWNRVSNVGEQGHPELDSIPSFTGQHSISGFEDLTPNQCFMKFFPEKVFDHVATETNRSFMHFANNEEDKKDDRLFKIRKILNEVQDTYLAAYKSHKEVSIDESMVKFKVCNYMMISEIVN</sequence>
<feature type="compositionally biased region" description="Acidic residues" evidence="1">
    <location>
        <begin position="22"/>
        <end position="34"/>
    </location>
</feature>
<evidence type="ECO:0008006" key="4">
    <source>
        <dbReference type="Google" id="ProtNLM"/>
    </source>
</evidence>
<dbReference type="PANTHER" id="PTHR46599">
    <property type="entry name" value="PIGGYBAC TRANSPOSABLE ELEMENT-DERIVED PROTEIN 4"/>
    <property type="match status" value="1"/>
</dbReference>
<accession>A0AAE1K9D6</accession>
<evidence type="ECO:0000313" key="3">
    <source>
        <dbReference type="Proteomes" id="UP001286313"/>
    </source>
</evidence>
<dbReference type="PANTHER" id="PTHR46599:SF3">
    <property type="entry name" value="PIGGYBAC TRANSPOSABLE ELEMENT-DERIVED PROTEIN 4"/>
    <property type="match status" value="1"/>
</dbReference>